<feature type="region of interest" description="Disordered" evidence="1">
    <location>
        <begin position="16"/>
        <end position="43"/>
    </location>
</feature>
<evidence type="ECO:0000256" key="2">
    <source>
        <dbReference type="SAM" id="Phobius"/>
    </source>
</evidence>
<keyword evidence="3" id="KW-0732">Signal</keyword>
<feature type="chain" id="PRO_5047408195" evidence="3">
    <location>
        <begin position="20"/>
        <end position="324"/>
    </location>
</feature>
<keyword evidence="2" id="KW-0472">Membrane</keyword>
<evidence type="ECO:0000313" key="5">
    <source>
        <dbReference type="Proteomes" id="UP000721954"/>
    </source>
</evidence>
<dbReference type="EMBL" id="JAFFZM010000008">
    <property type="protein sequence ID" value="MBO8199546.1"/>
    <property type="molecule type" value="Genomic_DNA"/>
</dbReference>
<dbReference type="Proteomes" id="UP000721954">
    <property type="component" value="Unassembled WGS sequence"/>
</dbReference>
<feature type="signal peptide" evidence="3">
    <location>
        <begin position="1"/>
        <end position="19"/>
    </location>
</feature>
<keyword evidence="5" id="KW-1185">Reference proteome</keyword>
<keyword evidence="2" id="KW-0812">Transmembrane</keyword>
<organism evidence="4 5">
    <name type="scientific">Streptomyces smyrnaeus</name>
    <dbReference type="NCBI Taxonomy" id="1387713"/>
    <lineage>
        <taxon>Bacteria</taxon>
        <taxon>Bacillati</taxon>
        <taxon>Actinomycetota</taxon>
        <taxon>Actinomycetes</taxon>
        <taxon>Kitasatosporales</taxon>
        <taxon>Streptomycetaceae</taxon>
        <taxon>Streptomyces</taxon>
    </lineage>
</organism>
<gene>
    <name evidence="4" type="ORF">JW613_14750</name>
</gene>
<evidence type="ECO:0000313" key="4">
    <source>
        <dbReference type="EMBL" id="MBO8199546.1"/>
    </source>
</evidence>
<feature type="transmembrane region" description="Helical" evidence="2">
    <location>
        <begin position="266"/>
        <end position="285"/>
    </location>
</feature>
<feature type="region of interest" description="Disordered" evidence="1">
    <location>
        <begin position="288"/>
        <end position="324"/>
    </location>
</feature>
<comment type="caution">
    <text evidence="4">The sequence shown here is derived from an EMBL/GenBank/DDBJ whole genome shotgun (WGS) entry which is preliminary data.</text>
</comment>
<name>A0ABS3XW58_9ACTN</name>
<protein>
    <submittedName>
        <fullName evidence="4">DUF916 domain-containing protein</fullName>
    </submittedName>
</protein>
<keyword evidence="2" id="KW-1133">Transmembrane helix</keyword>
<sequence length="324" mass="34190">MVCVLVALCVSTAGSPARAAPLRDDPTWSAAPAPPAGTPGPDARSYFYLEGEPGTVLRDSVALTNPGDESRTFRLRGADAYNERGGGFAVREEGRSRGPGKWIATAEDTVEVPPRTRAEVPLSVTLPDSAVPGDHPAALVVDDGERKVGVRMYLRVSGPTLAALSIENVSVEERDDGSAAIGYTLVNRGNTTLRPRLAVDADGLFGSLIRQPARALPVELLPGRSVTRHERWPKPPSVDVAHVRLTVTAEAGARATATTTYPAVPVGWLVGVLLVLAGGAVGWYARRRRAGGRADRTPSPPAPPERHERRPRPQPAAPTTGAAK</sequence>
<reference evidence="4 5" key="1">
    <citation type="submission" date="2021-02" db="EMBL/GenBank/DDBJ databases">
        <title>Streptomyces spirodelae sp. nov., isolated from duckweed.</title>
        <authorList>
            <person name="Saimee Y."/>
            <person name="Duangmal K."/>
        </authorList>
    </citation>
    <scope>NUCLEOTIDE SEQUENCE [LARGE SCALE GENOMIC DNA]</scope>
    <source>
        <strain evidence="4 5">DSM 42105</strain>
    </source>
</reference>
<accession>A0ABS3XW58</accession>
<proteinExistence type="predicted"/>
<evidence type="ECO:0000256" key="1">
    <source>
        <dbReference type="SAM" id="MobiDB-lite"/>
    </source>
</evidence>
<evidence type="ECO:0000256" key="3">
    <source>
        <dbReference type="SAM" id="SignalP"/>
    </source>
</evidence>